<dbReference type="InterPro" id="IPR011990">
    <property type="entry name" value="TPR-like_helical_dom_sf"/>
</dbReference>
<evidence type="ECO:0000313" key="2">
    <source>
        <dbReference type="Proteomes" id="UP000055035"/>
    </source>
</evidence>
<keyword evidence="2" id="KW-1185">Reference proteome</keyword>
<organism evidence="1 2">
    <name type="scientific">Legionella jordanis</name>
    <dbReference type="NCBI Taxonomy" id="456"/>
    <lineage>
        <taxon>Bacteria</taxon>
        <taxon>Pseudomonadati</taxon>
        <taxon>Pseudomonadota</taxon>
        <taxon>Gammaproteobacteria</taxon>
        <taxon>Legionellales</taxon>
        <taxon>Legionellaceae</taxon>
        <taxon>Legionella</taxon>
    </lineage>
</organism>
<evidence type="ECO:0000313" key="1">
    <source>
        <dbReference type="EMBL" id="KTD18226.1"/>
    </source>
</evidence>
<dbReference type="AlphaFoldDB" id="A0A0W0VDN3"/>
<dbReference type="SUPFAM" id="SSF81901">
    <property type="entry name" value="HCP-like"/>
    <property type="match status" value="1"/>
</dbReference>
<dbReference type="Gene3D" id="1.25.40.10">
    <property type="entry name" value="Tetratricopeptide repeat domain"/>
    <property type="match status" value="1"/>
</dbReference>
<reference evidence="1 2" key="1">
    <citation type="submission" date="2015-11" db="EMBL/GenBank/DDBJ databases">
        <title>Genomic analysis of 38 Legionella species identifies large and diverse effector repertoires.</title>
        <authorList>
            <person name="Burstein D."/>
            <person name="Amaro F."/>
            <person name="Zusman T."/>
            <person name="Lifshitz Z."/>
            <person name="Cohen O."/>
            <person name="Gilbert J.A."/>
            <person name="Pupko T."/>
            <person name="Shuman H.A."/>
            <person name="Segal G."/>
        </authorList>
    </citation>
    <scope>NUCLEOTIDE SEQUENCE [LARGE SCALE GENOMIC DNA]</scope>
    <source>
        <strain evidence="1 2">BL-540</strain>
    </source>
</reference>
<protein>
    <submittedName>
        <fullName evidence="1">Dot/Icm secretion system substrate</fullName>
    </submittedName>
</protein>
<comment type="caution">
    <text evidence="1">The sequence shown here is derived from an EMBL/GenBank/DDBJ whole genome shotgun (WGS) entry which is preliminary data.</text>
</comment>
<dbReference type="EMBL" id="LNYJ01000011">
    <property type="protein sequence ID" value="KTD18226.1"/>
    <property type="molecule type" value="Genomic_DNA"/>
</dbReference>
<dbReference type="STRING" id="456.Ljor_2532"/>
<accession>A0A0W0VDN3</accession>
<dbReference type="PATRIC" id="fig|456.5.peg.2721"/>
<gene>
    <name evidence="1" type="ORF">Ljor_2532</name>
</gene>
<proteinExistence type="predicted"/>
<sequence length="164" mass="18411">MVEKLEQMKSPLGFAAQKTSGFQVKTETLQRYKQLKALALQGNAMAAYRLSKMHPEHSAEQLKWLKLAADEDLTNAMLDLAKALAQSNSITDLQEAANYLVKIFHSNDSFIKEQADDFLNSHRCLRSEVARQLNGNKISHISMNFFARSGKEEPVPQSSVSLEL</sequence>
<dbReference type="Proteomes" id="UP000055035">
    <property type="component" value="Unassembled WGS sequence"/>
</dbReference>
<dbReference type="RefSeq" id="WP_058471906.1">
    <property type="nucleotide sequence ID" value="NZ_RDQQ01000003.1"/>
</dbReference>
<name>A0A0W0VDN3_9GAMM</name>